<proteinExistence type="predicted"/>
<feature type="compositionally biased region" description="Basic and acidic residues" evidence="1">
    <location>
        <begin position="329"/>
        <end position="340"/>
    </location>
</feature>
<protein>
    <submittedName>
        <fullName evidence="3">Uncharacterized protein</fullName>
    </submittedName>
</protein>
<dbReference type="AlphaFoldDB" id="A0A0D2P6L2"/>
<sequence>MRYWTCVTLFLCFGLLISALPFPLPSSNHEIAPHQVVFDKRTEHDNRPNTPDPPKTPTPEDNPEVPVPGKSGVYYQREKKLVWFMYGDDLREHAEHIMLNHKKYPVNRKPMKLAGIQTHRINRQNALRGIPTQPGMARDEKPPATFEHPGSDTNPTVVMASIRESNREGGLLASGVALMKDHGAAGLIRANLGFKNPDPDMRLPMSAPPKLRTAEKFGGKPIAKPKLIRTSRIPRPVQYSNKNVVGASIQGGVLHPVSTIGGMSLRPRPGPVIPEWDPNVVAQKVKQQKDAAKARGKKTFLVELPPKLPPGQAWKPADGSPTHAGAPLPHRDFEGRRPDKFQSYAHMTHTREEKEAKDRSDADAQRRRVTLGSTHSGIPPHASAHGTLPAPRPLSPSLLAHLSRLSAHEYDLHAISGNNAVAGPSRHPHQDTHVGRSRSRSHSPASSTESGHHIIPVRPPGRFQSRLPVPINRSRSASPQPVHGRHDSPPAHNTRSHKGKEKEKHS</sequence>
<name>A0A0D2P6L2_HYPSF</name>
<feature type="region of interest" description="Disordered" evidence="1">
    <location>
        <begin position="129"/>
        <end position="154"/>
    </location>
</feature>
<feature type="region of interest" description="Disordered" evidence="1">
    <location>
        <begin position="41"/>
        <end position="71"/>
    </location>
</feature>
<evidence type="ECO:0000313" key="3">
    <source>
        <dbReference type="EMBL" id="KJA26574.1"/>
    </source>
</evidence>
<reference evidence="4" key="1">
    <citation type="submission" date="2014-04" db="EMBL/GenBank/DDBJ databases">
        <title>Evolutionary Origins and Diversification of the Mycorrhizal Mutualists.</title>
        <authorList>
            <consortium name="DOE Joint Genome Institute"/>
            <consortium name="Mycorrhizal Genomics Consortium"/>
            <person name="Kohler A."/>
            <person name="Kuo A."/>
            <person name="Nagy L.G."/>
            <person name="Floudas D."/>
            <person name="Copeland A."/>
            <person name="Barry K.W."/>
            <person name="Cichocki N."/>
            <person name="Veneault-Fourrey C."/>
            <person name="LaButti K."/>
            <person name="Lindquist E.A."/>
            <person name="Lipzen A."/>
            <person name="Lundell T."/>
            <person name="Morin E."/>
            <person name="Murat C."/>
            <person name="Riley R."/>
            <person name="Ohm R."/>
            <person name="Sun H."/>
            <person name="Tunlid A."/>
            <person name="Henrissat B."/>
            <person name="Grigoriev I.V."/>
            <person name="Hibbett D.S."/>
            <person name="Martin F."/>
        </authorList>
    </citation>
    <scope>NUCLEOTIDE SEQUENCE [LARGE SCALE GENOMIC DNA]</scope>
    <source>
        <strain evidence="4">FD-334 SS-4</strain>
    </source>
</reference>
<dbReference type="EMBL" id="KN817527">
    <property type="protein sequence ID" value="KJA26574.1"/>
    <property type="molecule type" value="Genomic_DNA"/>
</dbReference>
<gene>
    <name evidence="3" type="ORF">HYPSUDRAFT_52456</name>
</gene>
<feature type="chain" id="PRO_5002249155" evidence="2">
    <location>
        <begin position="20"/>
        <end position="506"/>
    </location>
</feature>
<dbReference type="OrthoDB" id="3043759at2759"/>
<keyword evidence="2" id="KW-0732">Signal</keyword>
<feature type="signal peptide" evidence="2">
    <location>
        <begin position="1"/>
        <end position="19"/>
    </location>
</feature>
<evidence type="ECO:0000256" key="1">
    <source>
        <dbReference type="SAM" id="MobiDB-lite"/>
    </source>
</evidence>
<evidence type="ECO:0000313" key="4">
    <source>
        <dbReference type="Proteomes" id="UP000054270"/>
    </source>
</evidence>
<accession>A0A0D2P6L2</accession>
<feature type="compositionally biased region" description="Basic and acidic residues" evidence="1">
    <location>
        <begin position="349"/>
        <end position="366"/>
    </location>
</feature>
<keyword evidence="4" id="KW-1185">Reference proteome</keyword>
<dbReference type="Proteomes" id="UP000054270">
    <property type="component" value="Unassembled WGS sequence"/>
</dbReference>
<feature type="region of interest" description="Disordered" evidence="1">
    <location>
        <begin position="418"/>
        <end position="506"/>
    </location>
</feature>
<feature type="region of interest" description="Disordered" evidence="1">
    <location>
        <begin position="303"/>
        <end position="392"/>
    </location>
</feature>
<organism evidence="3 4">
    <name type="scientific">Hypholoma sublateritium (strain FD-334 SS-4)</name>
    <dbReference type="NCBI Taxonomy" id="945553"/>
    <lineage>
        <taxon>Eukaryota</taxon>
        <taxon>Fungi</taxon>
        <taxon>Dikarya</taxon>
        <taxon>Basidiomycota</taxon>
        <taxon>Agaricomycotina</taxon>
        <taxon>Agaricomycetes</taxon>
        <taxon>Agaricomycetidae</taxon>
        <taxon>Agaricales</taxon>
        <taxon>Agaricineae</taxon>
        <taxon>Strophariaceae</taxon>
        <taxon>Hypholoma</taxon>
    </lineage>
</organism>
<evidence type="ECO:0000256" key="2">
    <source>
        <dbReference type="SAM" id="SignalP"/>
    </source>
</evidence>